<evidence type="ECO:0000313" key="2">
    <source>
        <dbReference type="Proteomes" id="UP000652761"/>
    </source>
</evidence>
<keyword evidence="2" id="KW-1185">Reference proteome</keyword>
<accession>A0A843UNK0</accession>
<proteinExistence type="predicted"/>
<dbReference type="AlphaFoldDB" id="A0A843UNK0"/>
<sequence>MAMIGGANAFVTLMKCVAHEMGMFYVGALARDPRGVRHGPAAVCLQISLWCARVVAQFCLWLGLPCVWLEEAL</sequence>
<organism evidence="1 2">
    <name type="scientific">Colocasia esculenta</name>
    <name type="common">Wild taro</name>
    <name type="synonym">Arum esculentum</name>
    <dbReference type="NCBI Taxonomy" id="4460"/>
    <lineage>
        <taxon>Eukaryota</taxon>
        <taxon>Viridiplantae</taxon>
        <taxon>Streptophyta</taxon>
        <taxon>Embryophyta</taxon>
        <taxon>Tracheophyta</taxon>
        <taxon>Spermatophyta</taxon>
        <taxon>Magnoliopsida</taxon>
        <taxon>Liliopsida</taxon>
        <taxon>Araceae</taxon>
        <taxon>Aroideae</taxon>
        <taxon>Colocasieae</taxon>
        <taxon>Colocasia</taxon>
    </lineage>
</organism>
<gene>
    <name evidence="1" type="ORF">Taro_020391</name>
</gene>
<evidence type="ECO:0000313" key="1">
    <source>
        <dbReference type="EMBL" id="MQL87842.1"/>
    </source>
</evidence>
<name>A0A843UNK0_COLES</name>
<comment type="caution">
    <text evidence="1">The sequence shown here is derived from an EMBL/GenBank/DDBJ whole genome shotgun (WGS) entry which is preliminary data.</text>
</comment>
<dbReference type="Proteomes" id="UP000652761">
    <property type="component" value="Unassembled WGS sequence"/>
</dbReference>
<protein>
    <submittedName>
        <fullName evidence="1">Uncharacterized protein</fullName>
    </submittedName>
</protein>
<dbReference type="EMBL" id="NMUH01001009">
    <property type="protein sequence ID" value="MQL87842.1"/>
    <property type="molecule type" value="Genomic_DNA"/>
</dbReference>
<reference evidence="1" key="1">
    <citation type="submission" date="2017-07" db="EMBL/GenBank/DDBJ databases">
        <title>Taro Niue Genome Assembly and Annotation.</title>
        <authorList>
            <person name="Atibalentja N."/>
            <person name="Keating K."/>
            <person name="Fields C.J."/>
        </authorList>
    </citation>
    <scope>NUCLEOTIDE SEQUENCE</scope>
    <source>
        <strain evidence="1">Niue_2</strain>
        <tissue evidence="1">Leaf</tissue>
    </source>
</reference>